<feature type="compositionally biased region" description="Basic and acidic residues" evidence="3">
    <location>
        <begin position="106"/>
        <end position="115"/>
    </location>
</feature>
<dbReference type="InterPro" id="IPR001119">
    <property type="entry name" value="SLH_dom"/>
</dbReference>
<dbReference type="EMBL" id="DSPX01000141">
    <property type="protein sequence ID" value="HGG01749.1"/>
    <property type="molecule type" value="Genomic_DNA"/>
</dbReference>
<evidence type="ECO:0000313" key="5">
    <source>
        <dbReference type="EMBL" id="HGG01749.1"/>
    </source>
</evidence>
<organism evidence="5">
    <name type="scientific">Planktothricoides sp. SpSt-374</name>
    <dbReference type="NCBI Taxonomy" id="2282167"/>
    <lineage>
        <taxon>Bacteria</taxon>
        <taxon>Bacillati</taxon>
        <taxon>Cyanobacteriota</taxon>
        <taxon>Cyanophyceae</taxon>
        <taxon>Oscillatoriophycideae</taxon>
        <taxon>Oscillatoriales</taxon>
        <taxon>Oscillatoriaceae</taxon>
        <taxon>Planktothricoides</taxon>
    </lineage>
</organism>
<feature type="domain" description="SLH" evidence="4">
    <location>
        <begin position="156"/>
        <end position="220"/>
    </location>
</feature>
<dbReference type="PANTHER" id="PTHR43308">
    <property type="entry name" value="OUTER MEMBRANE PROTEIN ALPHA-RELATED"/>
    <property type="match status" value="1"/>
</dbReference>
<dbReference type="Pfam" id="PF04966">
    <property type="entry name" value="OprB"/>
    <property type="match status" value="1"/>
</dbReference>
<reference evidence="5" key="1">
    <citation type="journal article" date="2020" name="mSystems">
        <title>Genome- and Community-Level Interaction Insights into Carbon Utilization and Element Cycling Functions of Hydrothermarchaeota in Hydrothermal Sediment.</title>
        <authorList>
            <person name="Zhou Z."/>
            <person name="Liu Y."/>
            <person name="Xu W."/>
            <person name="Pan J."/>
            <person name="Luo Z.H."/>
            <person name="Li M."/>
        </authorList>
    </citation>
    <scope>NUCLEOTIDE SEQUENCE [LARGE SCALE GENOMIC DNA]</scope>
    <source>
        <strain evidence="5">SpSt-374</strain>
    </source>
</reference>
<dbReference type="InterPro" id="IPR007049">
    <property type="entry name" value="Carb-sel_porin_OprB"/>
</dbReference>
<comment type="caution">
    <text evidence="5">The sequence shown here is derived from an EMBL/GenBank/DDBJ whole genome shotgun (WGS) entry which is preliminary data.</text>
</comment>
<evidence type="ECO:0000256" key="3">
    <source>
        <dbReference type="SAM" id="MobiDB-lite"/>
    </source>
</evidence>
<sequence length="649" mass="69855">MVMFCSPTGKKYSPLGGRNFAHELFGGVCRSCGNMRYLLCERRSPHPSMRAKPIRASCSVEASALPRRRHLGCIPYLACLFLTNLVAIPNRLVGVAIAATWGDGETGERSGERVQRPPSPPVPLRQAQGAAWSPHTPIPPSEISLQEGENMMQINSVSELEDLLPTDWAYSALQGLAERYGCLLAYPDRTYRGNQALTRYEFATVVNACLEAIGKQIATSTLELNQEDLQAIERLQAAFNATDAPEVASLRQQVDAIEERTELLRQRQFSPTTKLFGQAIFGIQGRTDNEADFFPVDGEKDTKDPSTEINLIANIQVSLLTQLSERSLLLAGFQSGSGSTAPRLTNDTRLAYEGNTDRTLILSDLNYRKLIGNRLAVIIGPAGVNMANVFRGANPVESAGNGPISAFAQRNPIVNIGNGQGGFGFDWQISPRISLQGVYASSDPANSGAAGIFGGEDGETSLGVQLTITPLDAVDLTLNYVNAYSPFGRLGTGVGDDQLTVDSPLQTNGFGATLAWRATPEFTIGSWGGYTNSGIPGQSGDVETLNWMVFLNVQDLFGRGNVGGIYVGQPPKIVSSNLPMGKNIPDLLAGGLGDEGSQPGSTTHVEVFYRWAVSDRVSFTPGLMMIFQPSHTPDSDPIAIGVLRTTFNF</sequence>
<dbReference type="NCBIfam" id="NF033921">
    <property type="entry name" value="por_somb"/>
    <property type="match status" value="1"/>
</dbReference>
<dbReference type="GO" id="GO:0008643">
    <property type="term" value="P:carbohydrate transport"/>
    <property type="evidence" value="ECO:0007669"/>
    <property type="project" value="InterPro"/>
</dbReference>
<comment type="similarity">
    <text evidence="1 2">Belongs to the OprB family.</text>
</comment>
<name>A0A7C3ZWX1_9CYAN</name>
<dbReference type="InterPro" id="IPR038673">
    <property type="entry name" value="OprB_sf"/>
</dbReference>
<dbReference type="AlphaFoldDB" id="A0A7C3ZWX1"/>
<feature type="region of interest" description="Disordered" evidence="3">
    <location>
        <begin position="104"/>
        <end position="141"/>
    </location>
</feature>
<evidence type="ECO:0000256" key="2">
    <source>
        <dbReference type="RuleBase" id="RU363072"/>
    </source>
</evidence>
<accession>A0A7C3ZWX1</accession>
<gene>
    <name evidence="5" type="ORF">ENR15_14130</name>
</gene>
<dbReference type="InterPro" id="IPR047684">
    <property type="entry name" value="Por_som-like"/>
</dbReference>
<dbReference type="PROSITE" id="PS51272">
    <property type="entry name" value="SLH"/>
    <property type="match status" value="1"/>
</dbReference>
<dbReference type="GO" id="GO:0016020">
    <property type="term" value="C:membrane"/>
    <property type="evidence" value="ECO:0007669"/>
    <property type="project" value="InterPro"/>
</dbReference>
<evidence type="ECO:0000259" key="4">
    <source>
        <dbReference type="PROSITE" id="PS51272"/>
    </source>
</evidence>
<dbReference type="InterPro" id="IPR051465">
    <property type="entry name" value="Cell_Envelope_Struct_Comp"/>
</dbReference>
<dbReference type="PANTHER" id="PTHR43308:SF1">
    <property type="entry name" value="OUTER MEMBRANE PROTEIN ALPHA"/>
    <property type="match status" value="1"/>
</dbReference>
<proteinExistence type="inferred from homology"/>
<dbReference type="GO" id="GO:0015288">
    <property type="term" value="F:porin activity"/>
    <property type="evidence" value="ECO:0007669"/>
    <property type="project" value="InterPro"/>
</dbReference>
<evidence type="ECO:0000256" key="1">
    <source>
        <dbReference type="ARBA" id="ARBA00008769"/>
    </source>
</evidence>
<dbReference type="Gene3D" id="2.40.160.180">
    <property type="entry name" value="Carbohydrate-selective porin OprB"/>
    <property type="match status" value="1"/>
</dbReference>
<protein>
    <recommendedName>
        <fullName evidence="4">SLH domain-containing protein</fullName>
    </recommendedName>
</protein>